<keyword evidence="2" id="KW-1185">Reference proteome</keyword>
<name>A0AA94EFX6_9GAMM</name>
<dbReference type="PROSITE" id="PS51257">
    <property type="entry name" value="PROKAR_LIPOPROTEIN"/>
    <property type="match status" value="1"/>
</dbReference>
<gene>
    <name evidence="1" type="ORF">CWE23_08400</name>
</gene>
<dbReference type="PANTHER" id="PTHR33361">
    <property type="entry name" value="GLR0591 PROTEIN"/>
    <property type="match status" value="1"/>
</dbReference>
<reference evidence="2" key="1">
    <citation type="journal article" date="2018" name="Front. Microbiol.">
        <title>Genome-Based Analysis Reveals the Taxonomy and Diversity of the Family Idiomarinaceae.</title>
        <authorList>
            <person name="Liu Y."/>
            <person name="Lai Q."/>
            <person name="Shao Z."/>
        </authorList>
    </citation>
    <scope>NUCLEOTIDE SEQUENCE [LARGE SCALE GENOMIC DNA]</scope>
    <source>
        <strain evidence="2">SN-14</strain>
    </source>
</reference>
<dbReference type="AlphaFoldDB" id="A0AA94EFX6"/>
<sequence length="608" mass="69694">MIKPTLIALTITALLTACSDNPKTGSQQNTADRERVAITQVSPSEKLEQIYTDFFQQQLQLDPLLATYIGRNDYNDQLPNFLSPDYLKQLRAFEQSYLDKVNAIDVSGLTDSALMSYKIFKRDREMALRGLSFPEHLIPINQFYNIASQFAMLGSGTSAQPFNSVEDYKNWAARMQRIPVIFQQARENMRKGVDQGIVQPRVLIEKAIPQIEAHLVDNVEDSIFWRPISSMPDAISATEQRALKEQYRDLISNTVLPAYQQLRDYLANDYLPHTRTDSFGIGQLPGGREWYQYRIEANTSTTLTADEIHRIGKSEVARIHDEMRDIMEQTDFDGSLAEFFDFMTNDPQFIYPSRDAMLDDYRALRSTVDERVPRLFDVFPQADYEVRKVEAFREQSASSGSYQAAPTDNSRPAVFYLNTYDLASRPTWAKTALFLHEAAPGHHFQISIQQELDDLPEFRKFGRETAYTEGWGLYAESLGHDLGLYDDPYQYFGALAAELWRSIRLVTDTGIHSKGWSRQQVLDYMYDNAPVAEARAVSEAERFMALPGQALAYKIGQLKIAELRREAEKKLGDKFDIKAFHRVVLEDGAVPLILLEQKVKRWIIERRS</sequence>
<dbReference type="RefSeq" id="WP_126819992.1">
    <property type="nucleotide sequence ID" value="NZ_PIPS01000002.1"/>
</dbReference>
<accession>A0AA94EFX6</accession>
<dbReference type="PANTHER" id="PTHR33361:SF16">
    <property type="entry name" value="DUF885 DOMAIN-CONTAINING PROTEIN"/>
    <property type="match status" value="1"/>
</dbReference>
<protein>
    <submittedName>
        <fullName evidence="1">DUF885 domain-containing protein</fullName>
    </submittedName>
</protein>
<evidence type="ECO:0000313" key="1">
    <source>
        <dbReference type="EMBL" id="RUO43360.1"/>
    </source>
</evidence>
<dbReference type="Pfam" id="PF05960">
    <property type="entry name" value="DUF885"/>
    <property type="match status" value="1"/>
</dbReference>
<dbReference type="EMBL" id="PIPS01000002">
    <property type="protein sequence ID" value="RUO43360.1"/>
    <property type="molecule type" value="Genomic_DNA"/>
</dbReference>
<organism evidence="1 2">
    <name type="scientific">Idiomarina aquatica</name>
    <dbReference type="NCBI Taxonomy" id="1327752"/>
    <lineage>
        <taxon>Bacteria</taxon>
        <taxon>Pseudomonadati</taxon>
        <taxon>Pseudomonadota</taxon>
        <taxon>Gammaproteobacteria</taxon>
        <taxon>Alteromonadales</taxon>
        <taxon>Idiomarinaceae</taxon>
        <taxon>Idiomarina</taxon>
    </lineage>
</organism>
<comment type="caution">
    <text evidence="1">The sequence shown here is derived from an EMBL/GenBank/DDBJ whole genome shotgun (WGS) entry which is preliminary data.</text>
</comment>
<dbReference type="Proteomes" id="UP000286680">
    <property type="component" value="Unassembled WGS sequence"/>
</dbReference>
<dbReference type="InterPro" id="IPR010281">
    <property type="entry name" value="DUF885"/>
</dbReference>
<evidence type="ECO:0000313" key="2">
    <source>
        <dbReference type="Proteomes" id="UP000286680"/>
    </source>
</evidence>
<proteinExistence type="predicted"/>